<protein>
    <submittedName>
        <fullName evidence="2">Uncharacterized protein</fullName>
    </submittedName>
</protein>
<feature type="region of interest" description="Disordered" evidence="1">
    <location>
        <begin position="347"/>
        <end position="389"/>
    </location>
</feature>
<keyword evidence="3" id="KW-1185">Reference proteome</keyword>
<organism evidence="2 3">
    <name type="scientific">Marasmius crinis-equi</name>
    <dbReference type="NCBI Taxonomy" id="585013"/>
    <lineage>
        <taxon>Eukaryota</taxon>
        <taxon>Fungi</taxon>
        <taxon>Dikarya</taxon>
        <taxon>Basidiomycota</taxon>
        <taxon>Agaricomycotina</taxon>
        <taxon>Agaricomycetes</taxon>
        <taxon>Agaricomycetidae</taxon>
        <taxon>Agaricales</taxon>
        <taxon>Marasmiineae</taxon>
        <taxon>Marasmiaceae</taxon>
        <taxon>Marasmius</taxon>
    </lineage>
</organism>
<gene>
    <name evidence="2" type="ORF">V5O48_019238</name>
</gene>
<name>A0ABR3EJ08_9AGAR</name>
<evidence type="ECO:0000313" key="3">
    <source>
        <dbReference type="Proteomes" id="UP001465976"/>
    </source>
</evidence>
<dbReference type="Proteomes" id="UP001465976">
    <property type="component" value="Unassembled WGS sequence"/>
</dbReference>
<comment type="caution">
    <text evidence="2">The sequence shown here is derived from an EMBL/GenBank/DDBJ whole genome shotgun (WGS) entry which is preliminary data.</text>
</comment>
<proteinExistence type="predicted"/>
<reference evidence="2 3" key="1">
    <citation type="submission" date="2024-02" db="EMBL/GenBank/DDBJ databases">
        <title>A draft genome for the cacao thread blight pathogen Marasmius crinis-equi.</title>
        <authorList>
            <person name="Cohen S.P."/>
            <person name="Baruah I.K."/>
            <person name="Amoako-Attah I."/>
            <person name="Bukari Y."/>
            <person name="Meinhardt L.W."/>
            <person name="Bailey B.A."/>
        </authorList>
    </citation>
    <scope>NUCLEOTIDE SEQUENCE [LARGE SCALE GENOMIC DNA]</scope>
    <source>
        <strain evidence="2 3">GH-76</strain>
    </source>
</reference>
<evidence type="ECO:0000256" key="1">
    <source>
        <dbReference type="SAM" id="MobiDB-lite"/>
    </source>
</evidence>
<sequence>MIVADSSPNTEPLASLFDTQPLASLDHLKATLLPALIQENNNGPTRIFHILIAHIRSDIQRFRDIKQPPLFDRIHFFGPGSPEFSPPFTSALHPSESTLKALSKQIGSVQILEVDLAPPKALNLLGSLPHSLSTLTTLLLRVRNWENRDDSLVRAIPSMLGKHHNIICLSFERGKPRIEPSLIKQFNEATAHNCQRWKSEAQKRNIFSYTVGVQARPSKKRFTKKDFRIHHHAILLTKRTETFALVYVPEHGGVIPTLALRVHRSKITLIAKLVRSGEGDSSDTSSNTPPVSRRVPISADIQHVSFREFSEVSPGCYQFQIELSKGCDYFFEKLTFEFSPSAGHPLDGTSIQSIPAAMDDWSRTGQGSLVKGSLEDESDSESSGSSDSD</sequence>
<dbReference type="EMBL" id="JBAHYK010004395">
    <property type="protein sequence ID" value="KAL0562840.1"/>
    <property type="molecule type" value="Genomic_DNA"/>
</dbReference>
<accession>A0ABR3EJ08</accession>
<evidence type="ECO:0000313" key="2">
    <source>
        <dbReference type="EMBL" id="KAL0562840.1"/>
    </source>
</evidence>